<dbReference type="Pfam" id="PF13456">
    <property type="entry name" value="RVT_3"/>
    <property type="match status" value="1"/>
</dbReference>
<dbReference type="InterPro" id="IPR012337">
    <property type="entry name" value="RNaseH-like_sf"/>
</dbReference>
<evidence type="ECO:0000259" key="1">
    <source>
        <dbReference type="Pfam" id="PF13456"/>
    </source>
</evidence>
<dbReference type="InterPro" id="IPR036397">
    <property type="entry name" value="RNaseH_sf"/>
</dbReference>
<dbReference type="GO" id="GO:0003676">
    <property type="term" value="F:nucleic acid binding"/>
    <property type="evidence" value="ECO:0007669"/>
    <property type="project" value="InterPro"/>
</dbReference>
<reference evidence="2 3" key="1">
    <citation type="journal article" date="2017" name="Genome Biol.">
        <title>New reference genome sequences of hot pepper reveal the massive evolution of plant disease-resistance genes by retroduplication.</title>
        <authorList>
            <person name="Kim S."/>
            <person name="Park J."/>
            <person name="Yeom S.I."/>
            <person name="Kim Y.M."/>
            <person name="Seo E."/>
            <person name="Kim K.T."/>
            <person name="Kim M.S."/>
            <person name="Lee J.M."/>
            <person name="Cheong K."/>
            <person name="Shin H.S."/>
            <person name="Kim S.B."/>
            <person name="Han K."/>
            <person name="Lee J."/>
            <person name="Park M."/>
            <person name="Lee H.A."/>
            <person name="Lee H.Y."/>
            <person name="Lee Y."/>
            <person name="Oh S."/>
            <person name="Lee J.H."/>
            <person name="Choi E."/>
            <person name="Choi E."/>
            <person name="Lee S.E."/>
            <person name="Jeon J."/>
            <person name="Kim H."/>
            <person name="Choi G."/>
            <person name="Song H."/>
            <person name="Lee J."/>
            <person name="Lee S.C."/>
            <person name="Kwon J.K."/>
            <person name="Lee H.Y."/>
            <person name="Koo N."/>
            <person name="Hong Y."/>
            <person name="Kim R.W."/>
            <person name="Kang W.H."/>
            <person name="Huh J.H."/>
            <person name="Kang B.C."/>
            <person name="Yang T.J."/>
            <person name="Lee Y.H."/>
            <person name="Bennetzen J.L."/>
            <person name="Choi D."/>
        </authorList>
    </citation>
    <scope>NUCLEOTIDE SEQUENCE [LARGE SCALE GENOMIC DNA]</scope>
    <source>
        <strain evidence="3">cv. PBC81</strain>
    </source>
</reference>
<dbReference type="Gene3D" id="3.30.420.10">
    <property type="entry name" value="Ribonuclease H-like superfamily/Ribonuclease H"/>
    <property type="match status" value="1"/>
</dbReference>
<accession>A0A2G2XP48</accession>
<dbReference type="STRING" id="33114.A0A2G2XP48"/>
<dbReference type="Proteomes" id="UP000224567">
    <property type="component" value="Unassembled WGS sequence"/>
</dbReference>
<dbReference type="PANTHER" id="PTHR47723">
    <property type="entry name" value="OS05G0353850 PROTEIN"/>
    <property type="match status" value="1"/>
</dbReference>
<evidence type="ECO:0000313" key="3">
    <source>
        <dbReference type="Proteomes" id="UP000224567"/>
    </source>
</evidence>
<keyword evidence="3" id="KW-1185">Reference proteome</keyword>
<feature type="domain" description="RNase H type-1" evidence="1">
    <location>
        <begin position="161"/>
        <end position="251"/>
    </location>
</feature>
<dbReference type="InterPro" id="IPR002156">
    <property type="entry name" value="RNaseH_domain"/>
</dbReference>
<reference evidence="3" key="2">
    <citation type="journal article" date="2017" name="J. Anim. Genet.">
        <title>Multiple reference genome sequences of hot pepper reveal the massive evolution of plant disease resistance genes by retroduplication.</title>
        <authorList>
            <person name="Kim S."/>
            <person name="Park J."/>
            <person name="Yeom S.-I."/>
            <person name="Kim Y.-M."/>
            <person name="Seo E."/>
            <person name="Kim K.-T."/>
            <person name="Kim M.-S."/>
            <person name="Lee J.M."/>
            <person name="Cheong K."/>
            <person name="Shin H.-S."/>
            <person name="Kim S.-B."/>
            <person name="Han K."/>
            <person name="Lee J."/>
            <person name="Park M."/>
            <person name="Lee H.-A."/>
            <person name="Lee H.-Y."/>
            <person name="Lee Y."/>
            <person name="Oh S."/>
            <person name="Lee J.H."/>
            <person name="Choi E."/>
            <person name="Choi E."/>
            <person name="Lee S.E."/>
            <person name="Jeon J."/>
            <person name="Kim H."/>
            <person name="Choi G."/>
            <person name="Song H."/>
            <person name="Lee J."/>
            <person name="Lee S.-C."/>
            <person name="Kwon J.-K."/>
            <person name="Lee H.-Y."/>
            <person name="Koo N."/>
            <person name="Hong Y."/>
            <person name="Kim R.W."/>
            <person name="Kang W.-H."/>
            <person name="Huh J.H."/>
            <person name="Kang B.-C."/>
            <person name="Yang T.-J."/>
            <person name="Lee Y.-H."/>
            <person name="Bennetzen J.L."/>
            <person name="Choi D."/>
        </authorList>
    </citation>
    <scope>NUCLEOTIDE SEQUENCE [LARGE SCALE GENOMIC DNA]</scope>
    <source>
        <strain evidence="3">cv. PBC81</strain>
    </source>
</reference>
<dbReference type="InterPro" id="IPR053151">
    <property type="entry name" value="RNase_H-like"/>
</dbReference>
<dbReference type="AlphaFoldDB" id="A0A2G2XP48"/>
<proteinExistence type="predicted"/>
<dbReference type="EMBL" id="MLFT02000001">
    <property type="protein sequence ID" value="PHT59258.1"/>
    <property type="molecule type" value="Genomic_DNA"/>
</dbReference>
<comment type="caution">
    <text evidence="2">The sequence shown here is derived from an EMBL/GenBank/DDBJ whole genome shotgun (WGS) entry which is preliminary data.</text>
</comment>
<evidence type="ECO:0000313" key="2">
    <source>
        <dbReference type="EMBL" id="PHT59258.1"/>
    </source>
</evidence>
<name>A0A2G2XP48_CAPBA</name>
<dbReference type="PANTHER" id="PTHR47723:SF7">
    <property type="entry name" value="RNASE H FAMILY PROTEIN"/>
    <property type="match status" value="1"/>
</dbReference>
<dbReference type="SUPFAM" id="SSF53098">
    <property type="entry name" value="Ribonuclease H-like"/>
    <property type="match status" value="1"/>
</dbReference>
<dbReference type="InterPro" id="IPR044730">
    <property type="entry name" value="RNase_H-like_dom_plant"/>
</dbReference>
<dbReference type="OrthoDB" id="1305444at2759"/>
<dbReference type="CDD" id="cd06222">
    <property type="entry name" value="RNase_H_like"/>
    <property type="match status" value="1"/>
</dbReference>
<gene>
    <name evidence="2" type="ORF">CQW23_01621</name>
</gene>
<dbReference type="GO" id="GO:0004523">
    <property type="term" value="F:RNA-DNA hybrid ribonuclease activity"/>
    <property type="evidence" value="ECO:0007669"/>
    <property type="project" value="InterPro"/>
</dbReference>
<organism evidence="2 3">
    <name type="scientific">Capsicum baccatum</name>
    <name type="common">Peruvian pepper</name>
    <dbReference type="NCBI Taxonomy" id="33114"/>
    <lineage>
        <taxon>Eukaryota</taxon>
        <taxon>Viridiplantae</taxon>
        <taxon>Streptophyta</taxon>
        <taxon>Embryophyta</taxon>
        <taxon>Tracheophyta</taxon>
        <taxon>Spermatophyta</taxon>
        <taxon>Magnoliopsida</taxon>
        <taxon>eudicotyledons</taxon>
        <taxon>Gunneridae</taxon>
        <taxon>Pentapetalae</taxon>
        <taxon>asterids</taxon>
        <taxon>lamiids</taxon>
        <taxon>Solanales</taxon>
        <taxon>Solanaceae</taxon>
        <taxon>Solanoideae</taxon>
        <taxon>Capsiceae</taxon>
        <taxon>Capsicum</taxon>
    </lineage>
</organism>
<sequence length="263" mass="30226">MRVIYKGPLAILYPDHERNNNAKVMDYIDRGNWNMDKLREDLPEHIVLYIANIPIGDANENDCAFWNITQDDQYTNSSAWQSIREVRQKDGIVSKTKFWTTRMEVQFYGTSKQLSISVAFPTCDLTGRWFQICSRIKRYRPIVRWWQVVWTKPMTGRITFNTDGSYIQESTSIAGIGGVLRDDIGNLIMAFSVPIQCKSNNQVEAMTSLYAMKWCTEAGYDKYDLGMDSMVVTNLLKGKDTNNLKLKFLTSKTIEGADVIISH</sequence>
<protein>
    <recommendedName>
        <fullName evidence="1">RNase H type-1 domain-containing protein</fullName>
    </recommendedName>
</protein>